<dbReference type="RefSeq" id="WP_205258066.1">
    <property type="nucleotide sequence ID" value="NZ_BAAAPV010000002.1"/>
</dbReference>
<dbReference type="Gene3D" id="3.20.20.80">
    <property type="entry name" value="Glycosidases"/>
    <property type="match status" value="1"/>
</dbReference>
<dbReference type="SUPFAM" id="SSF51011">
    <property type="entry name" value="Glycosyl hydrolase domain"/>
    <property type="match status" value="1"/>
</dbReference>
<dbReference type="InterPro" id="IPR049165">
    <property type="entry name" value="GH39_as"/>
</dbReference>
<dbReference type="SUPFAM" id="SSF51445">
    <property type="entry name" value="(Trans)glycosidases"/>
    <property type="match status" value="1"/>
</dbReference>
<reference evidence="5" key="1">
    <citation type="submission" date="2021-01" db="EMBL/GenBank/DDBJ databases">
        <title>KCTC 19127 draft genome.</title>
        <authorList>
            <person name="An D."/>
        </authorList>
    </citation>
    <scope>NUCLEOTIDE SEQUENCE</scope>
    <source>
        <strain evidence="5">KCTC 19127</strain>
    </source>
</reference>
<dbReference type="Proteomes" id="UP000663801">
    <property type="component" value="Unassembled WGS sequence"/>
</dbReference>
<name>A0A939C1Q7_9ACTN</name>
<evidence type="ECO:0000313" key="5">
    <source>
        <dbReference type="EMBL" id="MBM9477943.1"/>
    </source>
</evidence>
<dbReference type="InterPro" id="IPR017853">
    <property type="entry name" value="GH"/>
</dbReference>
<evidence type="ECO:0000313" key="6">
    <source>
        <dbReference type="Proteomes" id="UP000663801"/>
    </source>
</evidence>
<comment type="similarity">
    <text evidence="1">Belongs to the glycosyl hydrolase 39 family.</text>
</comment>
<keyword evidence="6" id="KW-1185">Reference proteome</keyword>
<evidence type="ECO:0000256" key="3">
    <source>
        <dbReference type="ARBA" id="ARBA00023295"/>
    </source>
</evidence>
<evidence type="ECO:0000256" key="1">
    <source>
        <dbReference type="ARBA" id="ARBA00008875"/>
    </source>
</evidence>
<accession>A0A939C1Q7</accession>
<evidence type="ECO:0000259" key="4">
    <source>
        <dbReference type="Pfam" id="PF01229"/>
    </source>
</evidence>
<protein>
    <recommendedName>
        <fullName evidence="4">Glycosyl hydrolases family 39 N-terminal catalytic domain-containing protein</fullName>
    </recommendedName>
</protein>
<dbReference type="InterPro" id="IPR049166">
    <property type="entry name" value="GH39_cat"/>
</dbReference>
<feature type="domain" description="Glycosyl hydrolases family 39 N-terminal catalytic" evidence="4">
    <location>
        <begin position="94"/>
        <end position="500"/>
    </location>
</feature>
<dbReference type="GO" id="GO:0004553">
    <property type="term" value="F:hydrolase activity, hydrolyzing O-glycosyl compounds"/>
    <property type="evidence" value="ECO:0007669"/>
    <property type="project" value="TreeGrafter"/>
</dbReference>
<sequence length="540" mass="60342">MTITNEAVVTTNGAKRNSRTAAVYVGGETAGPVRRLWHGVGYDELNWTSTRRGVGLLALLGDDVLPAGFSIRMHNTLTSGNGWSIPAWGSGDVFHRLPDGSVRYRWDILDATYDAITAGGGTPLVELGFMPRELSRISSRSAGFEPGADVGYEDYELGNWKYPPADEEQWSDLVRALVNHFIERYGRAAVAGWRFEMWNEPDIPNYWKGTWEEYMRLWDVTCRAFRDVLPDGQIGGPATTAHGSTELDRFCRNAIDHDTVPDFLSFHTKGAHYDPRRHYDHFTPAERQTPSRAVMLEDISRNLAVIAKHPELADLPVLVDECDPAVGTVYGEFDNPSFGVTNSEYYPSFVARLIHDLQDERFDSVEQITHWAFYMEGKRWFEGNRTLLDNDDVEKPILNGLRMLESLTGLPRLPIEVRGDAAGEVAALGGSDGAVMRVLLTNHHDNWWAEGDAELTVHLPAAGALRMSRLDARHGNTYRAWERLGRPAWPDAGQVQQLRSEGMLTWEPVIAEPGEDGGRLTVAVPMHGMVLLEFDLETPA</sequence>
<gene>
    <name evidence="5" type="ORF">JL107_15955</name>
</gene>
<dbReference type="PANTHER" id="PTHR12631">
    <property type="entry name" value="ALPHA-L-IDURONIDASE"/>
    <property type="match status" value="1"/>
</dbReference>
<evidence type="ECO:0000256" key="2">
    <source>
        <dbReference type="ARBA" id="ARBA00022801"/>
    </source>
</evidence>
<dbReference type="PROSITE" id="PS01027">
    <property type="entry name" value="GLYCOSYL_HYDROL_F39"/>
    <property type="match status" value="1"/>
</dbReference>
<dbReference type="Pfam" id="PF01229">
    <property type="entry name" value="Glyco_hydro_39"/>
    <property type="match status" value="1"/>
</dbReference>
<dbReference type="PANTHER" id="PTHR12631:SF8">
    <property type="entry name" value="ALPHA-L-IDURONIDASE"/>
    <property type="match status" value="1"/>
</dbReference>
<dbReference type="EMBL" id="JAERWL010000014">
    <property type="protein sequence ID" value="MBM9477943.1"/>
    <property type="molecule type" value="Genomic_DNA"/>
</dbReference>
<proteinExistence type="inferred from homology"/>
<dbReference type="InterPro" id="IPR051923">
    <property type="entry name" value="Glycosyl_Hydrolase_39"/>
</dbReference>
<dbReference type="Gene3D" id="2.60.40.1500">
    <property type="entry name" value="Glycosyl hydrolase domain, family 39"/>
    <property type="match status" value="1"/>
</dbReference>
<comment type="caution">
    <text evidence="5">The sequence shown here is derived from an EMBL/GenBank/DDBJ whole genome shotgun (WGS) entry which is preliminary data.</text>
</comment>
<dbReference type="AlphaFoldDB" id="A0A939C1Q7"/>
<keyword evidence="3" id="KW-0326">Glycosidase</keyword>
<organism evidence="5 6">
    <name type="scientific">Nakamurella flavida</name>
    <dbReference type="NCBI Taxonomy" id="363630"/>
    <lineage>
        <taxon>Bacteria</taxon>
        <taxon>Bacillati</taxon>
        <taxon>Actinomycetota</taxon>
        <taxon>Actinomycetes</taxon>
        <taxon>Nakamurellales</taxon>
        <taxon>Nakamurellaceae</taxon>
        <taxon>Nakamurella</taxon>
    </lineage>
</organism>
<keyword evidence="2" id="KW-0378">Hydrolase</keyword>